<keyword evidence="2" id="KW-1185">Reference proteome</keyword>
<name>A0ABQ4GCR4_9ACTN</name>
<evidence type="ECO:0000313" key="2">
    <source>
        <dbReference type="Proteomes" id="UP000660454"/>
    </source>
</evidence>
<accession>A0ABQ4GCR4</accession>
<sequence length="146" mass="16184">MSDIIETTQPDEQLRALDRLVGSWRVTGGAEGTVTYRWMEGGFFLIQDIRLEQDGEPIVGFEVIGRERPYGADTPSEDIKSRYYAGRGDTLDYVYELDGDTLTIWFGAKGSPAYFRGTFNAAGDVMAGRWNYPGGGGYDSVMTRIG</sequence>
<comment type="caution">
    <text evidence="1">The sequence shown here is derived from an EMBL/GenBank/DDBJ whole genome shotgun (WGS) entry which is preliminary data.</text>
</comment>
<reference evidence="1 2" key="1">
    <citation type="submission" date="2021-01" db="EMBL/GenBank/DDBJ databases">
        <title>Whole genome shotgun sequence of Microbispora siamensis NBRC 104113.</title>
        <authorList>
            <person name="Komaki H."/>
            <person name="Tamura T."/>
        </authorList>
    </citation>
    <scope>NUCLEOTIDE SEQUENCE [LARGE SCALE GENOMIC DNA]</scope>
    <source>
        <strain evidence="1 2">NBRC 104113</strain>
    </source>
</reference>
<dbReference type="EMBL" id="BOOF01000001">
    <property type="protein sequence ID" value="GIH59226.1"/>
    <property type="molecule type" value="Genomic_DNA"/>
</dbReference>
<organism evidence="1 2">
    <name type="scientific">Microbispora siamensis</name>
    <dbReference type="NCBI Taxonomy" id="564413"/>
    <lineage>
        <taxon>Bacteria</taxon>
        <taxon>Bacillati</taxon>
        <taxon>Actinomycetota</taxon>
        <taxon>Actinomycetes</taxon>
        <taxon>Streptosporangiales</taxon>
        <taxon>Streptosporangiaceae</taxon>
        <taxon>Microbispora</taxon>
    </lineage>
</organism>
<gene>
    <name evidence="1" type="ORF">Msi02_00430</name>
</gene>
<dbReference type="Proteomes" id="UP000660454">
    <property type="component" value="Unassembled WGS sequence"/>
</dbReference>
<proteinExistence type="predicted"/>
<dbReference type="RefSeq" id="WP_079319754.1">
    <property type="nucleotide sequence ID" value="NZ_BOOF01000001.1"/>
</dbReference>
<protein>
    <recommendedName>
        <fullName evidence="3">DUF1579 domain-containing protein</fullName>
    </recommendedName>
</protein>
<evidence type="ECO:0000313" key="1">
    <source>
        <dbReference type="EMBL" id="GIH59226.1"/>
    </source>
</evidence>
<evidence type="ECO:0008006" key="3">
    <source>
        <dbReference type="Google" id="ProtNLM"/>
    </source>
</evidence>